<dbReference type="InterPro" id="IPR018097">
    <property type="entry name" value="EGF_Ca-bd_CS"/>
</dbReference>
<evidence type="ECO:0000256" key="1">
    <source>
        <dbReference type="ARBA" id="ARBA00004479"/>
    </source>
</evidence>
<feature type="chain" id="PRO_5025540908" description="C-type lectin domain-containing protein" evidence="13">
    <location>
        <begin position="19"/>
        <end position="394"/>
    </location>
</feature>
<evidence type="ECO:0000259" key="14">
    <source>
        <dbReference type="PROSITE" id="PS50041"/>
    </source>
</evidence>
<dbReference type="Ensembl" id="ENSSAUT00010052668.1">
    <property type="protein sequence ID" value="ENSSAUP00010050069.1"/>
    <property type="gene ID" value="ENSSAUG00010020882.1"/>
</dbReference>
<dbReference type="SMART" id="SM00179">
    <property type="entry name" value="EGF_CA"/>
    <property type="match status" value="1"/>
</dbReference>
<evidence type="ECO:0000256" key="12">
    <source>
        <dbReference type="SAM" id="Phobius"/>
    </source>
</evidence>
<evidence type="ECO:0000256" key="2">
    <source>
        <dbReference type="ARBA" id="ARBA00022536"/>
    </source>
</evidence>
<feature type="region of interest" description="Disordered" evidence="11">
    <location>
        <begin position="307"/>
        <end position="335"/>
    </location>
</feature>
<dbReference type="InterPro" id="IPR049883">
    <property type="entry name" value="NOTCH1_EGF-like"/>
</dbReference>
<keyword evidence="7 12" id="KW-1133">Transmembrane helix</keyword>
<feature type="transmembrane region" description="Helical" evidence="12">
    <location>
        <begin position="337"/>
        <end position="361"/>
    </location>
</feature>
<sequence length="394" mass="42959">SFRHVLLCFLCFLGLCVHVRYFCPSSGYCIGNECFTVFQDPSDYETARSQCRDVGGHLMTVRSSVSHDVLNILLGNLTGRFWIGLHLTAGCPDAAATLNGFEWVTKDSESDFFNWASPFDSSCSSGRCVSVSQAEDFKWTRDSCAEHAAGFLCEYRVSDPCKGIVAAEGETVTYRTPMGFGGEDLLSLPPGSTAIRLPAETKYVCFGEQWIKAPWTCEIHEGGCEYKCSVNPANNVTCEVAIEDPCLPLRCAHACYKNEDSWDGRSCVDYNDCRDERQCPLDNFKCVNTHGGFQCVCQDGYRYDDGDSDGGSGAAPTPDTPGTSAVPHPEPTRQPSAVTVGGLVGIILCTVFFIVLVVFLAQRILCGRGKTESADALKAREDEAHGLRHVTSDT</sequence>
<keyword evidence="16" id="KW-1185">Reference proteome</keyword>
<dbReference type="InterPro" id="IPR016186">
    <property type="entry name" value="C-type_lectin-like/link_sf"/>
</dbReference>
<dbReference type="Pfam" id="PF25444">
    <property type="entry name" value="THBD"/>
    <property type="match status" value="1"/>
</dbReference>
<evidence type="ECO:0000256" key="9">
    <source>
        <dbReference type="ARBA" id="ARBA00023157"/>
    </source>
</evidence>
<dbReference type="InterPro" id="IPR001881">
    <property type="entry name" value="EGF-like_Ca-bd_dom"/>
</dbReference>
<dbReference type="InterPro" id="IPR001304">
    <property type="entry name" value="C-type_lectin-like"/>
</dbReference>
<dbReference type="InterPro" id="IPR057350">
    <property type="entry name" value="THBD"/>
</dbReference>
<reference evidence="15" key="3">
    <citation type="submission" date="2025-09" db="UniProtKB">
        <authorList>
            <consortium name="Ensembl"/>
        </authorList>
    </citation>
    <scope>IDENTIFICATION</scope>
</reference>
<keyword evidence="2" id="KW-0245">EGF-like domain</keyword>
<keyword evidence="4 12" id="KW-0812">Transmembrane</keyword>
<evidence type="ECO:0000256" key="5">
    <source>
        <dbReference type="ARBA" id="ARBA00022729"/>
    </source>
</evidence>
<dbReference type="PANTHER" id="PTHR14789:SF9">
    <property type="entry name" value="THROMBOMODULIN"/>
    <property type="match status" value="1"/>
</dbReference>
<dbReference type="SUPFAM" id="SSF56436">
    <property type="entry name" value="C-type lectin-like"/>
    <property type="match status" value="1"/>
</dbReference>
<reference evidence="15" key="2">
    <citation type="submission" date="2025-08" db="UniProtKB">
        <authorList>
            <consortium name="Ensembl"/>
        </authorList>
    </citation>
    <scope>IDENTIFICATION</scope>
</reference>
<evidence type="ECO:0000256" key="3">
    <source>
        <dbReference type="ARBA" id="ARBA00022553"/>
    </source>
</evidence>
<name>A0A671XG36_SPAAU</name>
<dbReference type="Pfam" id="PF00059">
    <property type="entry name" value="Lectin_C"/>
    <property type="match status" value="1"/>
</dbReference>
<organism evidence="15 16">
    <name type="scientific">Sparus aurata</name>
    <name type="common">Gilthead sea bream</name>
    <dbReference type="NCBI Taxonomy" id="8175"/>
    <lineage>
        <taxon>Eukaryota</taxon>
        <taxon>Metazoa</taxon>
        <taxon>Chordata</taxon>
        <taxon>Craniata</taxon>
        <taxon>Vertebrata</taxon>
        <taxon>Euteleostomi</taxon>
        <taxon>Actinopterygii</taxon>
        <taxon>Neopterygii</taxon>
        <taxon>Teleostei</taxon>
        <taxon>Neoteleostei</taxon>
        <taxon>Acanthomorphata</taxon>
        <taxon>Eupercaria</taxon>
        <taxon>Spariformes</taxon>
        <taxon>Sparidae</taxon>
        <taxon>Sparus</taxon>
    </lineage>
</organism>
<dbReference type="PANTHER" id="PTHR14789">
    <property type="entry name" value="CHONDROLECTIN VARIANT CHODLFDELTAE"/>
    <property type="match status" value="1"/>
</dbReference>
<dbReference type="GO" id="GO:0016020">
    <property type="term" value="C:membrane"/>
    <property type="evidence" value="ECO:0007669"/>
    <property type="project" value="UniProtKB-SubCell"/>
</dbReference>
<keyword evidence="3" id="KW-0597">Phosphoprotein</keyword>
<keyword evidence="8 12" id="KW-0472">Membrane</keyword>
<feature type="signal peptide" evidence="13">
    <location>
        <begin position="1"/>
        <end position="18"/>
    </location>
</feature>
<keyword evidence="9" id="KW-1015">Disulfide bond</keyword>
<dbReference type="Gene3D" id="3.10.100.10">
    <property type="entry name" value="Mannose-Binding Protein A, subunit A"/>
    <property type="match status" value="1"/>
</dbReference>
<dbReference type="PROSITE" id="PS50041">
    <property type="entry name" value="C_TYPE_LECTIN_2"/>
    <property type="match status" value="1"/>
</dbReference>
<evidence type="ECO:0000256" key="13">
    <source>
        <dbReference type="SAM" id="SignalP"/>
    </source>
</evidence>
<keyword evidence="5 13" id="KW-0732">Signal</keyword>
<proteinExistence type="predicted"/>
<dbReference type="GO" id="GO:0030246">
    <property type="term" value="F:carbohydrate binding"/>
    <property type="evidence" value="ECO:0007669"/>
    <property type="project" value="UniProtKB-KW"/>
</dbReference>
<accession>A0A671XG36</accession>
<feature type="domain" description="C-type lectin" evidence="14">
    <location>
        <begin position="30"/>
        <end position="144"/>
    </location>
</feature>
<evidence type="ECO:0000256" key="11">
    <source>
        <dbReference type="SAM" id="MobiDB-lite"/>
    </source>
</evidence>
<protein>
    <recommendedName>
        <fullName evidence="14">C-type lectin domain-containing protein</fullName>
    </recommendedName>
</protein>
<comment type="subcellular location">
    <subcellularLocation>
        <location evidence="1">Membrane</location>
        <topology evidence="1">Single-pass type I membrane protein</topology>
    </subcellularLocation>
</comment>
<evidence type="ECO:0000256" key="7">
    <source>
        <dbReference type="ARBA" id="ARBA00022989"/>
    </source>
</evidence>
<keyword evidence="6" id="KW-0430">Lectin</keyword>
<evidence type="ECO:0000256" key="4">
    <source>
        <dbReference type="ARBA" id="ARBA00022692"/>
    </source>
</evidence>
<keyword evidence="10" id="KW-0325">Glycoprotein</keyword>
<evidence type="ECO:0000313" key="15">
    <source>
        <dbReference type="Ensembl" id="ENSSAUP00010050069.1"/>
    </source>
</evidence>
<dbReference type="SUPFAM" id="SSF57196">
    <property type="entry name" value="EGF/Laminin"/>
    <property type="match status" value="1"/>
</dbReference>
<dbReference type="CDD" id="cd00054">
    <property type="entry name" value="EGF_CA"/>
    <property type="match status" value="1"/>
</dbReference>
<evidence type="ECO:0000256" key="10">
    <source>
        <dbReference type="ARBA" id="ARBA00023180"/>
    </source>
</evidence>
<dbReference type="SMART" id="SM00034">
    <property type="entry name" value="CLECT"/>
    <property type="match status" value="1"/>
</dbReference>
<evidence type="ECO:0000256" key="6">
    <source>
        <dbReference type="ARBA" id="ARBA00022734"/>
    </source>
</evidence>
<reference evidence="15" key="1">
    <citation type="submission" date="2021-04" db="EMBL/GenBank/DDBJ databases">
        <authorList>
            <consortium name="Wellcome Sanger Institute Data Sharing"/>
        </authorList>
    </citation>
    <scope>NUCLEOTIDE SEQUENCE [LARGE SCALE GENOMIC DNA]</scope>
</reference>
<dbReference type="Pfam" id="PF07645">
    <property type="entry name" value="EGF_CA"/>
    <property type="match status" value="1"/>
</dbReference>
<dbReference type="GO" id="GO:0032502">
    <property type="term" value="P:developmental process"/>
    <property type="evidence" value="ECO:0007669"/>
    <property type="project" value="UniProtKB-ARBA"/>
</dbReference>
<dbReference type="InterPro" id="IPR016187">
    <property type="entry name" value="CTDL_fold"/>
</dbReference>
<evidence type="ECO:0000313" key="16">
    <source>
        <dbReference type="Proteomes" id="UP000472265"/>
    </source>
</evidence>
<gene>
    <name evidence="15" type="primary">LOC115573771</name>
</gene>
<dbReference type="Gene3D" id="2.10.25.10">
    <property type="entry name" value="Laminin"/>
    <property type="match status" value="1"/>
</dbReference>
<dbReference type="Proteomes" id="UP000472265">
    <property type="component" value="Chromosome 22"/>
</dbReference>
<dbReference type="GeneTree" id="ENSGT00940000165409"/>
<dbReference type="InterPro" id="IPR051505">
    <property type="entry name" value="C-type_lectin_domain"/>
</dbReference>
<dbReference type="GO" id="GO:0005509">
    <property type="term" value="F:calcium ion binding"/>
    <property type="evidence" value="ECO:0007669"/>
    <property type="project" value="InterPro"/>
</dbReference>
<dbReference type="AlphaFoldDB" id="A0A671XG36"/>
<evidence type="ECO:0000256" key="8">
    <source>
        <dbReference type="ARBA" id="ARBA00023136"/>
    </source>
</evidence>
<dbReference type="PROSITE" id="PS01187">
    <property type="entry name" value="EGF_CA"/>
    <property type="match status" value="1"/>
</dbReference>